<sequence length="278" mass="32220">MEYVPDNSVFTNEAIFKVRFLIQLWKGQQNINESVAFKCFSGHGSPREDPPIRTRLDRQKYRLYESQIIQHLMNLCAKYACSNNATSSGQFVTDYEFGALILKRIDIVKRAEMNRRIAELPAERPDEMDAERFRKVANECGFHLYKTVSLTLVLARVPLILAENQSETQWKILVVKKTGVRKYKDWFWANFEYVGIQMIEPYMSHQQTVSAIQQLPSARFASEKHAICHVLKHGIALDCETWTSKDALAYFEKAQEVILWCKDYLECVSSEWTQMGGA</sequence>
<protein>
    <submittedName>
        <fullName evidence="2">Uncharacterized protein</fullName>
    </submittedName>
</protein>
<dbReference type="AlphaFoldDB" id="A0A914XLP6"/>
<reference evidence="2" key="1">
    <citation type="submission" date="2022-11" db="UniProtKB">
        <authorList>
            <consortium name="WormBaseParasite"/>
        </authorList>
    </citation>
    <scope>IDENTIFICATION</scope>
</reference>
<evidence type="ECO:0000313" key="2">
    <source>
        <dbReference type="WBParaSite" id="PSAMB.scaffold88size82278.g1674.t1"/>
    </source>
</evidence>
<keyword evidence="1" id="KW-1185">Reference proteome</keyword>
<organism evidence="1 2">
    <name type="scientific">Plectus sambesii</name>
    <dbReference type="NCBI Taxonomy" id="2011161"/>
    <lineage>
        <taxon>Eukaryota</taxon>
        <taxon>Metazoa</taxon>
        <taxon>Ecdysozoa</taxon>
        <taxon>Nematoda</taxon>
        <taxon>Chromadorea</taxon>
        <taxon>Plectida</taxon>
        <taxon>Plectina</taxon>
        <taxon>Plectoidea</taxon>
        <taxon>Plectidae</taxon>
        <taxon>Plectus</taxon>
    </lineage>
</organism>
<name>A0A914XLP6_9BILA</name>
<accession>A0A914XLP6</accession>
<dbReference type="WBParaSite" id="PSAMB.scaffold88size82278.g1674.t1">
    <property type="protein sequence ID" value="PSAMB.scaffold88size82278.g1674.t1"/>
    <property type="gene ID" value="PSAMB.scaffold88size82278.g1674"/>
</dbReference>
<dbReference type="Proteomes" id="UP000887566">
    <property type="component" value="Unplaced"/>
</dbReference>
<proteinExistence type="predicted"/>
<evidence type="ECO:0000313" key="1">
    <source>
        <dbReference type="Proteomes" id="UP000887566"/>
    </source>
</evidence>